<dbReference type="EMBL" id="CAJVPQ010018214">
    <property type="protein sequence ID" value="CAG8750448.1"/>
    <property type="molecule type" value="Genomic_DNA"/>
</dbReference>
<evidence type="ECO:0000259" key="7">
    <source>
        <dbReference type="Pfam" id="PF10436"/>
    </source>
</evidence>
<keyword evidence="4 6" id="KW-0418">Kinase</keyword>
<dbReference type="GO" id="GO:0010906">
    <property type="term" value="P:regulation of glucose metabolic process"/>
    <property type="evidence" value="ECO:0007669"/>
    <property type="project" value="TreeGrafter"/>
</dbReference>
<dbReference type="GO" id="GO:0005524">
    <property type="term" value="F:ATP binding"/>
    <property type="evidence" value="ECO:0007669"/>
    <property type="project" value="UniProtKB-UniRule"/>
</dbReference>
<evidence type="ECO:0000313" key="9">
    <source>
        <dbReference type="Proteomes" id="UP000789570"/>
    </source>
</evidence>
<keyword evidence="2 6" id="KW-0808">Transferase</keyword>
<evidence type="ECO:0000256" key="2">
    <source>
        <dbReference type="ARBA" id="ARBA00022679"/>
    </source>
</evidence>
<evidence type="ECO:0000256" key="6">
    <source>
        <dbReference type="RuleBase" id="RU366032"/>
    </source>
</evidence>
<evidence type="ECO:0000256" key="3">
    <source>
        <dbReference type="ARBA" id="ARBA00022741"/>
    </source>
</evidence>
<dbReference type="Pfam" id="PF10436">
    <property type="entry name" value="BCDHK_Adom3"/>
    <property type="match status" value="1"/>
</dbReference>
<name>A0A9N9IVS7_9GLOM</name>
<evidence type="ECO:0000313" key="8">
    <source>
        <dbReference type="EMBL" id="CAG8750448.1"/>
    </source>
</evidence>
<evidence type="ECO:0000256" key="1">
    <source>
        <dbReference type="ARBA" id="ARBA00022553"/>
    </source>
</evidence>
<keyword evidence="5 6" id="KW-0067">ATP-binding</keyword>
<gene>
    <name evidence="8" type="ORF">FCALED_LOCUS16280</name>
</gene>
<evidence type="ECO:0000256" key="5">
    <source>
        <dbReference type="ARBA" id="ARBA00022840"/>
    </source>
</evidence>
<keyword evidence="1" id="KW-0597">Phosphoprotein</keyword>
<organism evidence="8 9">
    <name type="scientific">Funneliformis caledonium</name>
    <dbReference type="NCBI Taxonomy" id="1117310"/>
    <lineage>
        <taxon>Eukaryota</taxon>
        <taxon>Fungi</taxon>
        <taxon>Fungi incertae sedis</taxon>
        <taxon>Mucoromycota</taxon>
        <taxon>Glomeromycotina</taxon>
        <taxon>Glomeromycetes</taxon>
        <taxon>Glomerales</taxon>
        <taxon>Glomeraceae</taxon>
        <taxon>Funneliformis</taxon>
    </lineage>
</organism>
<keyword evidence="9" id="KW-1185">Reference proteome</keyword>
<comment type="subcellular location">
    <subcellularLocation>
        <location evidence="6">Mitochondrion matrix</location>
    </subcellularLocation>
</comment>
<dbReference type="InterPro" id="IPR039028">
    <property type="entry name" value="BCKD/PDK"/>
</dbReference>
<dbReference type="InterPro" id="IPR036784">
    <property type="entry name" value="AK/P_DHK_N_sf"/>
</dbReference>
<feature type="domain" description="Branched-chain alpha-ketoacid dehydrogenase kinase/Pyruvate dehydrogenase kinase N-terminal" evidence="7">
    <location>
        <begin position="60"/>
        <end position="170"/>
    </location>
</feature>
<dbReference type="OrthoDB" id="3264224at2759"/>
<dbReference type="GO" id="GO:0004740">
    <property type="term" value="F:pyruvate dehydrogenase (acetyl-transferring) kinase activity"/>
    <property type="evidence" value="ECO:0007669"/>
    <property type="project" value="TreeGrafter"/>
</dbReference>
<dbReference type="SUPFAM" id="SSF69012">
    <property type="entry name" value="alpha-ketoacid dehydrogenase kinase, N-terminal domain"/>
    <property type="match status" value="1"/>
</dbReference>
<keyword evidence="3 6" id="KW-0547">Nucleotide-binding</keyword>
<reference evidence="8" key="1">
    <citation type="submission" date="2021-06" db="EMBL/GenBank/DDBJ databases">
        <authorList>
            <person name="Kallberg Y."/>
            <person name="Tangrot J."/>
            <person name="Rosling A."/>
        </authorList>
    </citation>
    <scope>NUCLEOTIDE SEQUENCE</scope>
    <source>
        <strain evidence="8">UK204</strain>
    </source>
</reference>
<dbReference type="PANTHER" id="PTHR11947:SF20">
    <property type="entry name" value="[3-METHYL-2-OXOBUTANOATE DEHYDROGENASE [LIPOAMIDE]] KINASE, MITOCHONDRIAL"/>
    <property type="match status" value="1"/>
</dbReference>
<proteinExistence type="inferred from homology"/>
<dbReference type="EC" id="2.7.11.-" evidence="6"/>
<dbReference type="GO" id="GO:0005759">
    <property type="term" value="C:mitochondrial matrix"/>
    <property type="evidence" value="ECO:0007669"/>
    <property type="project" value="UniProtKB-SubCell"/>
</dbReference>
<comment type="caution">
    <text evidence="8">The sequence shown here is derived from an EMBL/GenBank/DDBJ whole genome shotgun (WGS) entry which is preliminary data.</text>
</comment>
<dbReference type="Proteomes" id="UP000789570">
    <property type="component" value="Unassembled WGS sequence"/>
</dbReference>
<keyword evidence="6" id="KW-0496">Mitochondrion</keyword>
<accession>A0A9N9IVS7</accession>
<dbReference type="InterPro" id="IPR018955">
    <property type="entry name" value="BCDHK/PDK_N"/>
</dbReference>
<evidence type="ECO:0000256" key="4">
    <source>
        <dbReference type="ARBA" id="ARBA00022777"/>
    </source>
</evidence>
<protein>
    <recommendedName>
        <fullName evidence="6">Protein-serine/threonine kinase</fullName>
        <ecNumber evidence="6">2.7.11.-</ecNumber>
    </recommendedName>
</protein>
<dbReference type="Gene3D" id="1.20.140.20">
    <property type="entry name" value="Alpha-ketoacid/pyruvate dehydrogenase kinase, N-terminal domain"/>
    <property type="match status" value="1"/>
</dbReference>
<dbReference type="PANTHER" id="PTHR11947">
    <property type="entry name" value="PYRUVATE DEHYDROGENASE KINASE"/>
    <property type="match status" value="1"/>
</dbReference>
<sequence>MTISNIRGFNKPSKFFYDILSSHQSLQFFRNTRPYSAQHEMIVSFYDDKVTKYAEKSIRPVTLKELIRFGQPPLSTSKLFESANYTRSELPVRLARRVKALQNLPFIVGTNPYIKSIYKLYFDSFELIRSFPERINNEETDEKFAEMLRNMVSSHSDNIPTLAKVTNMLQVRHEGKYPHFSIISITFILLKHFVSHFRILEEPNQRESEDLIPSLSAVSVIIPISSSKLEIEILIRILNRKWEVEALTIGSRYHKWKVDALAIG</sequence>
<dbReference type="AlphaFoldDB" id="A0A9N9IVS7"/>
<comment type="similarity">
    <text evidence="6">Belongs to the PDK/BCKDK protein kinase family.</text>
</comment>